<sequence>MFRRKLSALGYPKCEDFNPSSEEEQKHLIIWLEDQKIRHYKVEDRKFLKTAKSWTPAFNKYVKDLQYPFSNKHQSMILDWILGLAVRLEYGDNPDKYKNAYEDKMAKERETKSISENPLENIKENTPEFKEGVQKIAKLLDISIHPDDKITLEAIKITVERLTAETDTQVKKTTNKPIPIDDLDLGFDTGDPKLNRAAKALRLLHINDLRQLQTQVNEAIVAVQAITANPKTDQRLGKIGR</sequence>
<accession>H2YWJ4</accession>
<dbReference type="FunCoup" id="H2YWJ4">
    <property type="interactions" value="408"/>
</dbReference>
<dbReference type="AlphaFoldDB" id="H2YWJ4"/>
<dbReference type="Ensembl" id="ENSCSAVT00000009823.1">
    <property type="protein sequence ID" value="ENSCSAVP00000009705.1"/>
    <property type="gene ID" value="ENSCSAVG00000005695.1"/>
</dbReference>
<organism evidence="3 4">
    <name type="scientific">Ciona savignyi</name>
    <name type="common">Pacific transparent sea squirt</name>
    <dbReference type="NCBI Taxonomy" id="51511"/>
    <lineage>
        <taxon>Eukaryota</taxon>
        <taxon>Metazoa</taxon>
        <taxon>Chordata</taxon>
        <taxon>Tunicata</taxon>
        <taxon>Ascidiacea</taxon>
        <taxon>Phlebobranchia</taxon>
        <taxon>Cionidae</taxon>
        <taxon>Ciona</taxon>
    </lineage>
</organism>
<evidence type="ECO:0000313" key="3">
    <source>
        <dbReference type="Ensembl" id="ENSCSAVP00000009705.1"/>
    </source>
</evidence>
<evidence type="ECO:0000256" key="2">
    <source>
        <dbReference type="ARBA" id="ARBA00015365"/>
    </source>
</evidence>
<dbReference type="GeneTree" id="ENSGT00390000005163"/>
<proteinExistence type="inferred from homology"/>
<dbReference type="InParanoid" id="H2YWJ4"/>
<dbReference type="PANTHER" id="PTHR15924">
    <property type="entry name" value="CLE"/>
    <property type="match status" value="1"/>
</dbReference>
<reference evidence="3" key="3">
    <citation type="submission" date="2025-09" db="UniProtKB">
        <authorList>
            <consortium name="Ensembl"/>
        </authorList>
    </citation>
    <scope>IDENTIFICATION</scope>
</reference>
<keyword evidence="4" id="KW-1185">Reference proteome</keyword>
<dbReference type="Pfam" id="PF10036">
    <property type="entry name" value="RLL"/>
    <property type="match status" value="1"/>
</dbReference>
<evidence type="ECO:0000256" key="1">
    <source>
        <dbReference type="ARBA" id="ARBA00008602"/>
    </source>
</evidence>
<dbReference type="eggNOG" id="KOG4380">
    <property type="taxonomic scope" value="Eukaryota"/>
</dbReference>
<dbReference type="InterPro" id="IPR019265">
    <property type="entry name" value="RTRAF"/>
</dbReference>
<dbReference type="OMA" id="YPMRILR"/>
<dbReference type="Proteomes" id="UP000007875">
    <property type="component" value="Unassembled WGS sequence"/>
</dbReference>
<protein>
    <recommendedName>
        <fullName evidence="2">RNA transcription, translation and transport factor protein</fullName>
    </recommendedName>
</protein>
<dbReference type="HOGENOM" id="CLU_075085_0_0_1"/>
<reference evidence="3" key="2">
    <citation type="submission" date="2025-08" db="UniProtKB">
        <authorList>
            <consortium name="Ensembl"/>
        </authorList>
    </citation>
    <scope>IDENTIFICATION</scope>
</reference>
<name>H2YWJ4_CIOSA</name>
<evidence type="ECO:0000313" key="4">
    <source>
        <dbReference type="Proteomes" id="UP000007875"/>
    </source>
</evidence>
<comment type="similarity">
    <text evidence="1">Belongs to the RTRAF family.</text>
</comment>
<dbReference type="STRING" id="51511.ENSCSAVP00000009705"/>
<reference evidence="4" key="1">
    <citation type="submission" date="2003-08" db="EMBL/GenBank/DDBJ databases">
        <authorList>
            <person name="Birren B."/>
            <person name="Nusbaum C."/>
            <person name="Abebe A."/>
            <person name="Abouelleil A."/>
            <person name="Adekoya E."/>
            <person name="Ait-zahra M."/>
            <person name="Allen N."/>
            <person name="Allen T."/>
            <person name="An P."/>
            <person name="Anderson M."/>
            <person name="Anderson S."/>
            <person name="Arachchi H."/>
            <person name="Armbruster J."/>
            <person name="Bachantsang P."/>
            <person name="Baldwin J."/>
            <person name="Barry A."/>
            <person name="Bayul T."/>
            <person name="Blitshsteyn B."/>
            <person name="Bloom T."/>
            <person name="Blye J."/>
            <person name="Boguslavskiy L."/>
            <person name="Borowsky M."/>
            <person name="Boukhgalter B."/>
            <person name="Brunache A."/>
            <person name="Butler J."/>
            <person name="Calixte N."/>
            <person name="Calvo S."/>
            <person name="Camarata J."/>
            <person name="Campo K."/>
            <person name="Chang J."/>
            <person name="Cheshatsang Y."/>
            <person name="Citroen M."/>
            <person name="Collymore A."/>
            <person name="Considine T."/>
            <person name="Cook A."/>
            <person name="Cooke P."/>
            <person name="Corum B."/>
            <person name="Cuomo C."/>
            <person name="David R."/>
            <person name="Dawoe T."/>
            <person name="Degray S."/>
            <person name="Dodge S."/>
            <person name="Dooley K."/>
            <person name="Dorje P."/>
            <person name="Dorjee K."/>
            <person name="Dorris L."/>
            <person name="Duffey N."/>
            <person name="Dupes A."/>
            <person name="Elkins T."/>
            <person name="Engels R."/>
            <person name="Erickson J."/>
            <person name="Farina A."/>
            <person name="Faro S."/>
            <person name="Ferreira P."/>
            <person name="Fischer H."/>
            <person name="Fitzgerald M."/>
            <person name="Foley K."/>
            <person name="Gage D."/>
            <person name="Galagan J."/>
            <person name="Gearin G."/>
            <person name="Gnerre S."/>
            <person name="Gnirke A."/>
            <person name="Goyette A."/>
            <person name="Graham J."/>
            <person name="Grandbois E."/>
            <person name="Gyaltsen K."/>
            <person name="Hafez N."/>
            <person name="Hagopian D."/>
            <person name="Hagos B."/>
            <person name="Hall J."/>
            <person name="Hatcher B."/>
            <person name="Heller A."/>
            <person name="Higgins H."/>
            <person name="Honan T."/>
            <person name="Horn A."/>
            <person name="Houde N."/>
            <person name="Hughes L."/>
            <person name="Hulme W."/>
            <person name="Husby E."/>
            <person name="Iliev I."/>
            <person name="Jaffe D."/>
            <person name="Jones C."/>
            <person name="Kamal M."/>
            <person name="Kamat A."/>
            <person name="Kamvysselis M."/>
            <person name="Karlsson E."/>
            <person name="Kells C."/>
            <person name="Kieu A."/>
            <person name="Kisner P."/>
            <person name="Kodira C."/>
            <person name="Kulbokas E."/>
            <person name="Labutti K."/>
            <person name="Lama D."/>
            <person name="Landers T."/>
            <person name="Leger J."/>
            <person name="Levine S."/>
            <person name="Lewis D."/>
            <person name="Lewis T."/>
            <person name="Lindblad-toh K."/>
            <person name="Liu X."/>
            <person name="Lokyitsang T."/>
            <person name="Lokyitsang Y."/>
            <person name="Lucien O."/>
            <person name="Lui A."/>
            <person name="Ma L.J."/>
            <person name="Mabbitt R."/>
            <person name="Macdonald J."/>
            <person name="Maclean C."/>
            <person name="Major J."/>
            <person name="Manning J."/>
            <person name="Marabella R."/>
            <person name="Maru K."/>
            <person name="Matthews C."/>
            <person name="Mauceli E."/>
            <person name="Mccarthy M."/>
            <person name="Mcdonough S."/>
            <person name="Mcghee T."/>
            <person name="Meldrim J."/>
            <person name="Meneus L."/>
            <person name="Mesirov J."/>
            <person name="Mihalev A."/>
            <person name="Mihova T."/>
            <person name="Mikkelsen T."/>
            <person name="Mlenga V."/>
            <person name="Moru K."/>
            <person name="Mozes J."/>
            <person name="Mulrain L."/>
            <person name="Munson G."/>
            <person name="Naylor J."/>
            <person name="Newes C."/>
            <person name="Nguyen C."/>
            <person name="Nguyen N."/>
            <person name="Nguyen T."/>
            <person name="Nicol R."/>
            <person name="Nielsen C."/>
            <person name="Nizzari M."/>
            <person name="Norbu C."/>
            <person name="Norbu N."/>
            <person name="O'donnell P."/>
            <person name="Okoawo O."/>
            <person name="O'leary S."/>
            <person name="Omotosho B."/>
            <person name="O'neill K."/>
            <person name="Osman S."/>
            <person name="Parker S."/>
            <person name="Perrin D."/>
            <person name="Phunkhang P."/>
            <person name="Piqani B."/>
            <person name="Purcell S."/>
            <person name="Rachupka T."/>
            <person name="Ramasamy U."/>
            <person name="Rameau R."/>
            <person name="Ray V."/>
            <person name="Raymond C."/>
            <person name="Retta R."/>
            <person name="Richardson S."/>
            <person name="Rise C."/>
            <person name="Rodriguez J."/>
            <person name="Rogers J."/>
            <person name="Rogov P."/>
            <person name="Rutman M."/>
            <person name="Schupbach R."/>
            <person name="Seaman C."/>
            <person name="Settipalli S."/>
            <person name="Sharpe T."/>
            <person name="Sheridan J."/>
            <person name="Sherpa N."/>
            <person name="Shi J."/>
            <person name="Smirnov S."/>
            <person name="Smith C."/>
            <person name="Sougnez C."/>
            <person name="Spencer B."/>
            <person name="Stalker J."/>
            <person name="Stange-thomann N."/>
            <person name="Stavropoulos S."/>
            <person name="Stetson K."/>
            <person name="Stone C."/>
            <person name="Stone S."/>
            <person name="Stubbs M."/>
            <person name="Talamas J."/>
            <person name="Tchuinga P."/>
            <person name="Tenzing P."/>
            <person name="Tesfaye S."/>
            <person name="Theodore J."/>
            <person name="Thoulutsang Y."/>
            <person name="Topham K."/>
            <person name="Towey S."/>
            <person name="Tsamla T."/>
            <person name="Tsomo N."/>
            <person name="Vallee D."/>
            <person name="Vassiliev H."/>
            <person name="Venkataraman V."/>
            <person name="Vinson J."/>
            <person name="Vo A."/>
            <person name="Wade C."/>
            <person name="Wang S."/>
            <person name="Wangchuk T."/>
            <person name="Wangdi T."/>
            <person name="Whittaker C."/>
            <person name="Wilkinson J."/>
            <person name="Wu Y."/>
            <person name="Wyman D."/>
            <person name="Yadav S."/>
            <person name="Yang S."/>
            <person name="Yang X."/>
            <person name="Yeager S."/>
            <person name="Yee E."/>
            <person name="Young G."/>
            <person name="Zainoun J."/>
            <person name="Zembeck L."/>
            <person name="Zimmer A."/>
            <person name="Zody M."/>
            <person name="Lander E."/>
        </authorList>
    </citation>
    <scope>NUCLEOTIDE SEQUENCE [LARGE SCALE GENOMIC DNA]</scope>
</reference>